<accession>A0A843VBW3</accession>
<reference evidence="1" key="1">
    <citation type="submission" date="2017-07" db="EMBL/GenBank/DDBJ databases">
        <title>Taro Niue Genome Assembly and Annotation.</title>
        <authorList>
            <person name="Atibalentja N."/>
            <person name="Keating K."/>
            <person name="Fields C.J."/>
        </authorList>
    </citation>
    <scope>NUCLEOTIDE SEQUENCE</scope>
    <source>
        <strain evidence="1">Niue_2</strain>
        <tissue evidence="1">Leaf</tissue>
    </source>
</reference>
<sequence>MFMVAVSLNGIRVDANLCDLQNIGLPEDSFLSSFSLSLALFSCPLLPHYFQELYKASAHSREADSDQVRYRFNSFVEVFRHSWYQSKKFEMADRRDWGGGGDDPEESTQRMIERIWESLTDIRPRMDQQAPVPPVAVPPGDGKTVPVAPVPPGVEVPFVAPVPPPPPVLLAEEPMM</sequence>
<protein>
    <submittedName>
        <fullName evidence="1">Uncharacterized protein</fullName>
    </submittedName>
</protein>
<evidence type="ECO:0000313" key="2">
    <source>
        <dbReference type="Proteomes" id="UP000652761"/>
    </source>
</evidence>
<gene>
    <name evidence="1" type="ORF">Taro_024642</name>
</gene>
<dbReference type="AlphaFoldDB" id="A0A843VBW3"/>
<keyword evidence="2" id="KW-1185">Reference proteome</keyword>
<evidence type="ECO:0000313" key="1">
    <source>
        <dbReference type="EMBL" id="MQL92027.1"/>
    </source>
</evidence>
<comment type="caution">
    <text evidence="1">The sequence shown here is derived from an EMBL/GenBank/DDBJ whole genome shotgun (WGS) entry which is preliminary data.</text>
</comment>
<proteinExistence type="predicted"/>
<dbReference type="EMBL" id="NMUH01001402">
    <property type="protein sequence ID" value="MQL92027.1"/>
    <property type="molecule type" value="Genomic_DNA"/>
</dbReference>
<dbReference type="Proteomes" id="UP000652761">
    <property type="component" value="Unassembled WGS sequence"/>
</dbReference>
<name>A0A843VBW3_COLES</name>
<organism evidence="1 2">
    <name type="scientific">Colocasia esculenta</name>
    <name type="common">Wild taro</name>
    <name type="synonym">Arum esculentum</name>
    <dbReference type="NCBI Taxonomy" id="4460"/>
    <lineage>
        <taxon>Eukaryota</taxon>
        <taxon>Viridiplantae</taxon>
        <taxon>Streptophyta</taxon>
        <taxon>Embryophyta</taxon>
        <taxon>Tracheophyta</taxon>
        <taxon>Spermatophyta</taxon>
        <taxon>Magnoliopsida</taxon>
        <taxon>Liliopsida</taxon>
        <taxon>Araceae</taxon>
        <taxon>Aroideae</taxon>
        <taxon>Colocasieae</taxon>
        <taxon>Colocasia</taxon>
    </lineage>
</organism>